<dbReference type="GO" id="GO:0005829">
    <property type="term" value="C:cytosol"/>
    <property type="evidence" value="ECO:0007669"/>
    <property type="project" value="TreeGrafter"/>
</dbReference>
<sequence>MEPAKKKKRRRPSTTTTATTMMDRTLQFRIHSDNKLRSFSHCVSALMIADTIVNPTRITQWSPLGYLFYLTQRHVVVTPSANNASNARFTSGKSSMVSLIETGINVSIASMDPLHHHATDNALQE</sequence>
<dbReference type="GO" id="GO:0046033">
    <property type="term" value="P:AMP metabolic process"/>
    <property type="evidence" value="ECO:0007669"/>
    <property type="project" value="TreeGrafter"/>
</dbReference>
<dbReference type="Gene3D" id="3.20.20.140">
    <property type="entry name" value="Metal-dependent hydrolases"/>
    <property type="match status" value="1"/>
</dbReference>
<dbReference type="EMBL" id="CYKH01001969">
    <property type="protein sequence ID" value="CUG91787.1"/>
    <property type="molecule type" value="Genomic_DNA"/>
</dbReference>
<dbReference type="GO" id="GO:0003876">
    <property type="term" value="F:AMP deaminase activity"/>
    <property type="evidence" value="ECO:0007669"/>
    <property type="project" value="InterPro"/>
</dbReference>
<dbReference type="AlphaFoldDB" id="A0A0S4JJU0"/>
<protein>
    <submittedName>
        <fullName evidence="2">AMP deaminase, putative</fullName>
    </submittedName>
</protein>
<feature type="non-terminal residue" evidence="2">
    <location>
        <position position="125"/>
    </location>
</feature>
<dbReference type="PANTHER" id="PTHR11359">
    <property type="entry name" value="AMP DEAMINASE"/>
    <property type="match status" value="1"/>
</dbReference>
<dbReference type="InterPro" id="IPR006329">
    <property type="entry name" value="AMPD"/>
</dbReference>
<proteinExistence type="inferred from homology"/>
<evidence type="ECO:0000313" key="3">
    <source>
        <dbReference type="Proteomes" id="UP000051952"/>
    </source>
</evidence>
<dbReference type="Proteomes" id="UP000051952">
    <property type="component" value="Unassembled WGS sequence"/>
</dbReference>
<dbReference type="VEuPathDB" id="TriTrypDB:BSAL_34130"/>
<dbReference type="GO" id="GO:0032264">
    <property type="term" value="P:IMP salvage"/>
    <property type="evidence" value="ECO:0007669"/>
    <property type="project" value="InterPro"/>
</dbReference>
<gene>
    <name evidence="2" type="ORF">BSAL_34130</name>
</gene>
<organism evidence="2 3">
    <name type="scientific">Bodo saltans</name>
    <name type="common">Flagellated protozoan</name>
    <dbReference type="NCBI Taxonomy" id="75058"/>
    <lineage>
        <taxon>Eukaryota</taxon>
        <taxon>Discoba</taxon>
        <taxon>Euglenozoa</taxon>
        <taxon>Kinetoplastea</taxon>
        <taxon>Metakinetoplastina</taxon>
        <taxon>Eubodonida</taxon>
        <taxon>Bodonidae</taxon>
        <taxon>Bodo</taxon>
    </lineage>
</organism>
<dbReference type="SUPFAM" id="SSF51556">
    <property type="entry name" value="Metallo-dependent hydrolases"/>
    <property type="match status" value="1"/>
</dbReference>
<evidence type="ECO:0000256" key="1">
    <source>
        <dbReference type="ARBA" id="ARBA00006676"/>
    </source>
</evidence>
<comment type="similarity">
    <text evidence="1">Belongs to the metallo-dependent hydrolases superfamily. Adenosine and AMP deaminases family.</text>
</comment>
<reference evidence="3" key="1">
    <citation type="submission" date="2015-09" db="EMBL/GenBank/DDBJ databases">
        <authorList>
            <consortium name="Pathogen Informatics"/>
        </authorList>
    </citation>
    <scope>NUCLEOTIDE SEQUENCE [LARGE SCALE GENOMIC DNA]</scope>
    <source>
        <strain evidence="3">Lake Konstanz</strain>
    </source>
</reference>
<dbReference type="Pfam" id="PF19326">
    <property type="entry name" value="AMP_deaminase"/>
    <property type="match status" value="1"/>
</dbReference>
<name>A0A0S4JJU0_BODSA</name>
<evidence type="ECO:0000313" key="2">
    <source>
        <dbReference type="EMBL" id="CUG91787.1"/>
    </source>
</evidence>
<accession>A0A0S4JJU0</accession>
<dbReference type="PANTHER" id="PTHR11359:SF2">
    <property type="entry name" value="AMP DEAMINASE 3"/>
    <property type="match status" value="1"/>
</dbReference>
<keyword evidence="3" id="KW-1185">Reference proteome</keyword>
<dbReference type="InterPro" id="IPR032466">
    <property type="entry name" value="Metal_Hydrolase"/>
</dbReference>